<organism evidence="1 2">
    <name type="scientific">Portunus trituberculatus</name>
    <name type="common">Swimming crab</name>
    <name type="synonym">Neptunus trituberculatus</name>
    <dbReference type="NCBI Taxonomy" id="210409"/>
    <lineage>
        <taxon>Eukaryota</taxon>
        <taxon>Metazoa</taxon>
        <taxon>Ecdysozoa</taxon>
        <taxon>Arthropoda</taxon>
        <taxon>Crustacea</taxon>
        <taxon>Multicrustacea</taxon>
        <taxon>Malacostraca</taxon>
        <taxon>Eumalacostraca</taxon>
        <taxon>Eucarida</taxon>
        <taxon>Decapoda</taxon>
        <taxon>Pleocyemata</taxon>
        <taxon>Brachyura</taxon>
        <taxon>Eubrachyura</taxon>
        <taxon>Portunoidea</taxon>
        <taxon>Portunidae</taxon>
        <taxon>Portuninae</taxon>
        <taxon>Portunus</taxon>
    </lineage>
</organism>
<dbReference type="EMBL" id="VSRR010051629">
    <property type="protein sequence ID" value="MPC79626.1"/>
    <property type="molecule type" value="Genomic_DNA"/>
</dbReference>
<proteinExistence type="predicted"/>
<gene>
    <name evidence="1" type="ORF">E2C01_074162</name>
</gene>
<comment type="caution">
    <text evidence="1">The sequence shown here is derived from an EMBL/GenBank/DDBJ whole genome shotgun (WGS) entry which is preliminary data.</text>
</comment>
<dbReference type="AlphaFoldDB" id="A0A5B7ICI6"/>
<evidence type="ECO:0000313" key="1">
    <source>
        <dbReference type="EMBL" id="MPC79626.1"/>
    </source>
</evidence>
<dbReference type="Proteomes" id="UP000324222">
    <property type="component" value="Unassembled WGS sequence"/>
</dbReference>
<reference evidence="1 2" key="1">
    <citation type="submission" date="2019-05" db="EMBL/GenBank/DDBJ databases">
        <title>Another draft genome of Portunus trituberculatus and its Hox gene families provides insights of decapod evolution.</title>
        <authorList>
            <person name="Jeong J.-H."/>
            <person name="Song I."/>
            <person name="Kim S."/>
            <person name="Choi T."/>
            <person name="Kim D."/>
            <person name="Ryu S."/>
            <person name="Kim W."/>
        </authorList>
    </citation>
    <scope>NUCLEOTIDE SEQUENCE [LARGE SCALE GENOMIC DNA]</scope>
    <source>
        <tissue evidence="1">Muscle</tissue>
    </source>
</reference>
<keyword evidence="2" id="KW-1185">Reference proteome</keyword>
<accession>A0A5B7ICI6</accession>
<evidence type="ECO:0000313" key="2">
    <source>
        <dbReference type="Proteomes" id="UP000324222"/>
    </source>
</evidence>
<sequence length="62" mass="7142">MKVQRGSVSEYGPKCHAGHGPEMCRRDGHTLVKIRASMYRAGILCAEDVKSDHYRLPSPWWW</sequence>
<protein>
    <submittedName>
        <fullName evidence="1">Uncharacterized protein</fullName>
    </submittedName>
</protein>
<name>A0A5B7ICI6_PORTR</name>